<reference evidence="2" key="1">
    <citation type="submission" date="2021-03" db="EMBL/GenBank/DDBJ databases">
        <title>Draft genome sequence of rust myrtle Austropuccinia psidii MF-1, a brazilian biotype.</title>
        <authorList>
            <person name="Quecine M.C."/>
            <person name="Pachon D.M.R."/>
            <person name="Bonatelli M.L."/>
            <person name="Correr F.H."/>
            <person name="Franceschini L.M."/>
            <person name="Leite T.F."/>
            <person name="Margarido G.R.A."/>
            <person name="Almeida C.A."/>
            <person name="Ferrarezi J.A."/>
            <person name="Labate C.A."/>
        </authorList>
    </citation>
    <scope>NUCLEOTIDE SEQUENCE</scope>
    <source>
        <strain evidence="2">MF-1</strain>
    </source>
</reference>
<dbReference type="OrthoDB" id="2506356at2759"/>
<feature type="region of interest" description="Disordered" evidence="1">
    <location>
        <begin position="90"/>
        <end position="109"/>
    </location>
</feature>
<dbReference type="AlphaFoldDB" id="A0A9Q3IU72"/>
<proteinExistence type="predicted"/>
<evidence type="ECO:0000313" key="3">
    <source>
        <dbReference type="Proteomes" id="UP000765509"/>
    </source>
</evidence>
<evidence type="ECO:0000256" key="1">
    <source>
        <dbReference type="SAM" id="MobiDB-lite"/>
    </source>
</evidence>
<dbReference type="Proteomes" id="UP000765509">
    <property type="component" value="Unassembled WGS sequence"/>
</dbReference>
<evidence type="ECO:0000313" key="2">
    <source>
        <dbReference type="EMBL" id="MBW0550223.1"/>
    </source>
</evidence>
<comment type="caution">
    <text evidence="2">The sequence shown here is derived from an EMBL/GenBank/DDBJ whole genome shotgun (WGS) entry which is preliminary data.</text>
</comment>
<protein>
    <submittedName>
        <fullName evidence="2">Uncharacterized protein</fullName>
    </submittedName>
</protein>
<gene>
    <name evidence="2" type="ORF">O181_089938</name>
</gene>
<dbReference type="EMBL" id="AVOT02055744">
    <property type="protein sequence ID" value="MBW0550223.1"/>
    <property type="molecule type" value="Genomic_DNA"/>
</dbReference>
<sequence>MTELLDLYHVQSDDVTGHLSKIFIIFKKLKRVGLDIPLGVQSILVQTLTPPSGDIPQHIWFHSITRELDRMDSHDPRDVQRLVNAVVSSMRGNNQPQTPAVMKLQPPNQSLYRTPKNVTSSFKGLNITRSPQDKASPF</sequence>
<keyword evidence="3" id="KW-1185">Reference proteome</keyword>
<organism evidence="2 3">
    <name type="scientific">Austropuccinia psidii MF-1</name>
    <dbReference type="NCBI Taxonomy" id="1389203"/>
    <lineage>
        <taxon>Eukaryota</taxon>
        <taxon>Fungi</taxon>
        <taxon>Dikarya</taxon>
        <taxon>Basidiomycota</taxon>
        <taxon>Pucciniomycotina</taxon>
        <taxon>Pucciniomycetes</taxon>
        <taxon>Pucciniales</taxon>
        <taxon>Sphaerophragmiaceae</taxon>
        <taxon>Austropuccinia</taxon>
    </lineage>
</organism>
<accession>A0A9Q3IU72</accession>
<name>A0A9Q3IU72_9BASI</name>